<dbReference type="Bgee" id="ENSOANG00000007898">
    <property type="expression patterns" value="Expressed in liver and 6 other cell types or tissues"/>
</dbReference>
<evidence type="ECO:0000256" key="2">
    <source>
        <dbReference type="ARBA" id="ARBA00004173"/>
    </source>
</evidence>
<comment type="pathway">
    <text evidence="12">Amine and polyamine degradation; betaine degradation; sarcosine from betaine: step 2/2.</text>
</comment>
<dbReference type="InterPro" id="IPR028896">
    <property type="entry name" value="GcvT/YgfZ/DmdA"/>
</dbReference>
<dbReference type="Ensembl" id="ENSOANT00000052473.1">
    <property type="protein sequence ID" value="ENSOANP00000047605.1"/>
    <property type="gene ID" value="ENSOANG00000007898.3"/>
</dbReference>
<evidence type="ECO:0000256" key="5">
    <source>
        <dbReference type="ARBA" id="ARBA00022827"/>
    </source>
</evidence>
<gene>
    <name evidence="21" type="primary">DMGDH</name>
</gene>
<keyword evidence="8" id="KW-0560">Oxidoreductase</keyword>
<dbReference type="Pfam" id="PF16350">
    <property type="entry name" value="FAO_M"/>
    <property type="match status" value="1"/>
</dbReference>
<evidence type="ECO:0000256" key="16">
    <source>
        <dbReference type="SAM" id="MobiDB-lite"/>
    </source>
</evidence>
<dbReference type="InterPro" id="IPR006222">
    <property type="entry name" value="GCVT_N"/>
</dbReference>
<dbReference type="FunFam" id="2.40.30.110:FF:000005">
    <property type="entry name" value="dimethylglycine dehydrogenase, mitochondrial"/>
    <property type="match status" value="1"/>
</dbReference>
<dbReference type="Pfam" id="PF01571">
    <property type="entry name" value="GCV_T"/>
    <property type="match status" value="1"/>
</dbReference>
<dbReference type="SUPFAM" id="SSF101790">
    <property type="entry name" value="Aminomethyltransferase beta-barrel domain"/>
    <property type="match status" value="1"/>
</dbReference>
<evidence type="ECO:0000256" key="14">
    <source>
        <dbReference type="ARBA" id="ARBA00074811"/>
    </source>
</evidence>
<reference evidence="21" key="3">
    <citation type="submission" date="2025-09" db="UniProtKB">
        <authorList>
            <consortium name="Ensembl"/>
        </authorList>
    </citation>
    <scope>IDENTIFICATION</scope>
    <source>
        <strain evidence="21">Glennie</strain>
    </source>
</reference>
<dbReference type="GeneTree" id="ENSGT00940000158176"/>
<dbReference type="GO" id="GO:0005739">
    <property type="term" value="C:mitochondrion"/>
    <property type="evidence" value="ECO:0000318"/>
    <property type="project" value="GO_Central"/>
</dbReference>
<dbReference type="PANTHER" id="PTHR43757:SF2">
    <property type="entry name" value="AMINOMETHYLTRANSFERASE, MITOCHONDRIAL"/>
    <property type="match status" value="1"/>
</dbReference>
<dbReference type="InterPro" id="IPR006076">
    <property type="entry name" value="FAD-dep_OxRdtase"/>
</dbReference>
<evidence type="ECO:0000259" key="20">
    <source>
        <dbReference type="Pfam" id="PF16350"/>
    </source>
</evidence>
<comment type="cofactor">
    <cofactor evidence="1">
        <name>FAD</name>
        <dbReference type="ChEBI" id="CHEBI:57692"/>
    </cofactor>
</comment>
<reference evidence="21" key="2">
    <citation type="submission" date="2025-08" db="UniProtKB">
        <authorList>
            <consortium name="Ensembl"/>
        </authorList>
    </citation>
    <scope>IDENTIFICATION</scope>
    <source>
        <strain evidence="21">Glennie</strain>
    </source>
</reference>
<evidence type="ECO:0000256" key="1">
    <source>
        <dbReference type="ARBA" id="ARBA00001974"/>
    </source>
</evidence>
<evidence type="ECO:0000256" key="6">
    <source>
        <dbReference type="ARBA" id="ARBA00022946"/>
    </source>
</evidence>
<evidence type="ECO:0000256" key="9">
    <source>
        <dbReference type="ARBA" id="ARBA00023128"/>
    </source>
</evidence>
<dbReference type="Gene3D" id="3.30.1360.120">
    <property type="entry name" value="Probable tRNA modification gtpase trme, domain 1"/>
    <property type="match status" value="1"/>
</dbReference>
<comment type="similarity">
    <text evidence="3">Belongs to the GcvT family.</text>
</comment>
<feature type="compositionally biased region" description="Polar residues" evidence="16">
    <location>
        <begin position="37"/>
        <end position="57"/>
    </location>
</feature>
<proteinExistence type="inferred from homology"/>
<dbReference type="Proteomes" id="UP000002279">
    <property type="component" value="Chromosome 1"/>
</dbReference>
<name>A0A6I8P5B0_ORNAN</name>
<keyword evidence="9" id="KW-0496">Mitochondrion</keyword>
<evidence type="ECO:0000256" key="3">
    <source>
        <dbReference type="ARBA" id="ARBA00008609"/>
    </source>
</evidence>
<evidence type="ECO:0000313" key="22">
    <source>
        <dbReference type="Proteomes" id="UP000002279"/>
    </source>
</evidence>
<evidence type="ECO:0000259" key="19">
    <source>
        <dbReference type="Pfam" id="PF08669"/>
    </source>
</evidence>
<dbReference type="KEGG" id="oaa:100088110"/>
<comment type="function">
    <text evidence="11">Catalyzes the demethylation of N,N-dimethylglycine to sarcosine. Also has activity with sarcosine in vitro.</text>
</comment>
<dbReference type="OrthoDB" id="498204at2759"/>
<keyword evidence="7" id="KW-0007">Acetylation</keyword>
<dbReference type="Gene3D" id="3.50.50.60">
    <property type="entry name" value="FAD/NAD(P)-binding domain"/>
    <property type="match status" value="1"/>
</dbReference>
<dbReference type="GO" id="GO:0047865">
    <property type="term" value="F:dimethylglycine dehydrogenase activity"/>
    <property type="evidence" value="ECO:0000318"/>
    <property type="project" value="GO_Central"/>
</dbReference>
<evidence type="ECO:0000256" key="11">
    <source>
        <dbReference type="ARBA" id="ARBA00055666"/>
    </source>
</evidence>
<dbReference type="FunCoup" id="A0A6I8P5B0">
    <property type="interactions" value="517"/>
</dbReference>
<feature type="region of interest" description="Disordered" evidence="16">
    <location>
        <begin position="16"/>
        <end position="57"/>
    </location>
</feature>
<dbReference type="GO" id="GO:0005759">
    <property type="term" value="C:mitochondrial matrix"/>
    <property type="evidence" value="ECO:0000318"/>
    <property type="project" value="GO_Central"/>
</dbReference>
<feature type="domain" description="Aminomethyltransferase C-terminal" evidence="19">
    <location>
        <begin position="787"/>
        <end position="865"/>
    </location>
</feature>
<dbReference type="SUPFAM" id="SSF103025">
    <property type="entry name" value="Folate-binding domain"/>
    <property type="match status" value="1"/>
</dbReference>
<dbReference type="GO" id="GO:0042426">
    <property type="term" value="P:choline catabolic process"/>
    <property type="evidence" value="ECO:0007669"/>
    <property type="project" value="Ensembl"/>
</dbReference>
<accession>A0A6I8P5B0</accession>
<dbReference type="InterPro" id="IPR032503">
    <property type="entry name" value="FAO_M"/>
</dbReference>
<feature type="domain" description="FAD dependent oxidoreductase central" evidence="20">
    <location>
        <begin position="434"/>
        <end position="486"/>
    </location>
</feature>
<feature type="domain" description="GCVT N-terminal" evidence="18">
    <location>
        <begin position="496"/>
        <end position="767"/>
    </location>
</feature>
<dbReference type="InterPro" id="IPR036188">
    <property type="entry name" value="FAD/NAD-bd_sf"/>
</dbReference>
<dbReference type="GO" id="GO:0005737">
    <property type="term" value="C:cytoplasm"/>
    <property type="evidence" value="ECO:0000318"/>
    <property type="project" value="GO_Central"/>
</dbReference>
<dbReference type="AlphaFoldDB" id="A0A6I8P5B0"/>
<dbReference type="CTD" id="29958"/>
<evidence type="ECO:0000256" key="10">
    <source>
        <dbReference type="ARBA" id="ARBA00052020"/>
    </source>
</evidence>
<evidence type="ECO:0000256" key="8">
    <source>
        <dbReference type="ARBA" id="ARBA00023002"/>
    </source>
</evidence>
<keyword evidence="22" id="KW-1185">Reference proteome</keyword>
<dbReference type="SUPFAM" id="SSF51905">
    <property type="entry name" value="FAD/NAD(P)-binding domain"/>
    <property type="match status" value="1"/>
</dbReference>
<dbReference type="Pfam" id="PF08669">
    <property type="entry name" value="GCV_T_C"/>
    <property type="match status" value="1"/>
</dbReference>
<organism evidence="21 22">
    <name type="scientific">Ornithorhynchus anatinus</name>
    <name type="common">Duckbill platypus</name>
    <dbReference type="NCBI Taxonomy" id="9258"/>
    <lineage>
        <taxon>Eukaryota</taxon>
        <taxon>Metazoa</taxon>
        <taxon>Chordata</taxon>
        <taxon>Craniata</taxon>
        <taxon>Vertebrata</taxon>
        <taxon>Euteleostomi</taxon>
        <taxon>Mammalia</taxon>
        <taxon>Monotremata</taxon>
        <taxon>Ornithorhynchidae</taxon>
        <taxon>Ornithorhynchus</taxon>
    </lineage>
</organism>
<evidence type="ECO:0000256" key="4">
    <source>
        <dbReference type="ARBA" id="ARBA00022630"/>
    </source>
</evidence>
<dbReference type="InterPro" id="IPR029043">
    <property type="entry name" value="GcvT/YgfZ_C"/>
</dbReference>
<keyword evidence="5" id="KW-0274">FAD</keyword>
<dbReference type="FunFam" id="3.30.70.1400:FF:000005">
    <property type="entry name" value="Dimethylglycine dehydrogenase, mitochondrial"/>
    <property type="match status" value="1"/>
</dbReference>
<dbReference type="Gene3D" id="3.30.9.10">
    <property type="entry name" value="D-Amino Acid Oxidase, subunit A, domain 2"/>
    <property type="match status" value="1"/>
</dbReference>
<dbReference type="InterPro" id="IPR013977">
    <property type="entry name" value="GcvT_C"/>
</dbReference>
<evidence type="ECO:0000256" key="15">
    <source>
        <dbReference type="ARBA" id="ARBA00081701"/>
    </source>
</evidence>
<sequence>MLRGVVSQLRGPWGAALPGLSRGHPQRPDSCPGTCPRTCTRSNSSLSSPQRKENQFSISETKWKDAAETVIIGGGCVGVSLAYHLAKAGMKDVVLLEKSELTAGSTWHAAGLTTYFHPGINLKKIHYYSIKLYEKLEEETGQVVGFHQPGSIRIATTPTRVDEFKYQMTRTRWHPTEQYLIEPEKVQEMFPLLNMEKVLAGLYNPGDGHIDPYSLTMALAAGARRYGALLKFPAPVTGLKPRSDGTWEVETSQGTIRAKRVVNASGFWAREVGKMIGLQHPLIPVHHQYVVTSTIPEVKALKRELPVLRDLEGSYYLRQERDGLLFGPYESQEKMKLQSSWVTDGVPPGFGKELFESDLDRIMEHVEAAMEMVPVLKKADIINIVSGPITYSPDILPMVGPHQGVRNYWVAIGFGYGIIHAGGVGKYLSDWILDGEPPFDLIELDPNRYGKWTTPQYTEVKARESYGFNNIVGYPKEERFAGRPTERVSGIYDVLKSKCSMGFHAGWEQPHWFYQPGHEAGYKPSFRRTNWFEPVGSEYKQVMQKVGVIDLSPFGKFNVRGKESVKLLDRLFANVIPKVGFTNISHMITPRGRVYAELTVCQKSPGEFLLITGSGSELHDLRWIEEEAASGGFDVEIRNVTDELGVLGVAGPRARKVLEKLTSEDLSDAAFKFLQAKPLKISNVPVTAIRISYTGELGWELYHRREDSAILYDAIMTAGQEEEIDNFGIYAMNVLRLEKAFRAWGSEMNCDTNPLEAGLDHFIKLNKAADFIGKQALKQIKEKGLKRQLVCLTLETDNVDPEGNESIWHNGKVVGNTTSGTYSYSAQKSLAFAYVPVELSKVGQKVEVELLGKNYPAVIIREPLVLTEPTRNRLQKKGQSGM</sequence>
<dbReference type="OMA" id="NGWERPN"/>
<comment type="subcellular location">
    <subcellularLocation>
        <location evidence="2">Mitochondrion</location>
    </subcellularLocation>
</comment>
<dbReference type="Gene3D" id="3.30.70.1400">
    <property type="entry name" value="Aminomethyltransferase beta-barrel domains"/>
    <property type="match status" value="1"/>
</dbReference>
<dbReference type="PANTHER" id="PTHR43757">
    <property type="entry name" value="AMINOMETHYLTRANSFERASE"/>
    <property type="match status" value="1"/>
</dbReference>
<dbReference type="GeneID" id="100088110"/>
<dbReference type="RefSeq" id="XP_028927352.1">
    <property type="nucleotide sequence ID" value="XM_029071519.2"/>
</dbReference>
<evidence type="ECO:0000259" key="18">
    <source>
        <dbReference type="Pfam" id="PF01571"/>
    </source>
</evidence>
<protein>
    <recommendedName>
        <fullName evidence="14">Dimethylglycine dehydrogenase, mitochondrial</fullName>
        <ecNumber evidence="13">1.5.8.4</ecNumber>
    </recommendedName>
    <alternativeName>
        <fullName evidence="15">ME2GLYDH</fullName>
    </alternativeName>
</protein>
<keyword evidence="4" id="KW-0285">Flavoprotein</keyword>
<dbReference type="InterPro" id="IPR027266">
    <property type="entry name" value="TrmE/GcvT-like"/>
</dbReference>
<keyword evidence="6" id="KW-0809">Transit peptide</keyword>
<dbReference type="InParanoid" id="A0A6I8P5B0"/>
<feature type="domain" description="FAD dependent oxidoreductase" evidence="17">
    <location>
        <begin position="69"/>
        <end position="431"/>
    </location>
</feature>
<reference evidence="21 22" key="1">
    <citation type="journal article" date="2008" name="Nature">
        <title>Genome analysis of the platypus reveals unique signatures of evolution.</title>
        <authorList>
            <person name="Warren W.C."/>
            <person name="Hillier L.W."/>
            <person name="Marshall Graves J.A."/>
            <person name="Birney E."/>
            <person name="Ponting C.P."/>
            <person name="Grutzner F."/>
            <person name="Belov K."/>
            <person name="Miller W."/>
            <person name="Clarke L."/>
            <person name="Chinwalla A.T."/>
            <person name="Yang S.P."/>
            <person name="Heger A."/>
            <person name="Locke D.P."/>
            <person name="Miethke P."/>
            <person name="Waters P.D."/>
            <person name="Veyrunes F."/>
            <person name="Fulton L."/>
            <person name="Fulton B."/>
            <person name="Graves T."/>
            <person name="Wallis J."/>
            <person name="Puente X.S."/>
            <person name="Lopez-Otin C."/>
            <person name="Ordonez G.R."/>
            <person name="Eichler E.E."/>
            <person name="Chen L."/>
            <person name="Cheng Z."/>
            <person name="Deakin J.E."/>
            <person name="Alsop A."/>
            <person name="Thompson K."/>
            <person name="Kirby P."/>
            <person name="Papenfuss A.T."/>
            <person name="Wakefield M.J."/>
            <person name="Olender T."/>
            <person name="Lancet D."/>
            <person name="Huttley G.A."/>
            <person name="Smit A.F."/>
            <person name="Pask A."/>
            <person name="Temple-Smith P."/>
            <person name="Batzer M.A."/>
            <person name="Walker J.A."/>
            <person name="Konkel M.K."/>
            <person name="Harris R.S."/>
            <person name="Whittington C.M."/>
            <person name="Wong E.S."/>
            <person name="Gemmell N.J."/>
            <person name="Buschiazzo E."/>
            <person name="Vargas Jentzsch I.M."/>
            <person name="Merkel A."/>
            <person name="Schmitz J."/>
            <person name="Zemann A."/>
            <person name="Churakov G."/>
            <person name="Kriegs J.O."/>
            <person name="Brosius J."/>
            <person name="Murchison E.P."/>
            <person name="Sachidanandam R."/>
            <person name="Smith C."/>
            <person name="Hannon G.J."/>
            <person name="Tsend-Ayush E."/>
            <person name="McMillan D."/>
            <person name="Attenborough R."/>
            <person name="Rens W."/>
            <person name="Ferguson-Smith M."/>
            <person name="Lefevre C.M."/>
            <person name="Sharp J.A."/>
            <person name="Nicholas K.R."/>
            <person name="Ray D.A."/>
            <person name="Kube M."/>
            <person name="Reinhardt R."/>
            <person name="Pringle T.H."/>
            <person name="Taylor J."/>
            <person name="Jones R.C."/>
            <person name="Nixon B."/>
            <person name="Dacheux J.L."/>
            <person name="Niwa H."/>
            <person name="Sekita Y."/>
            <person name="Huang X."/>
            <person name="Stark A."/>
            <person name="Kheradpour P."/>
            <person name="Kellis M."/>
            <person name="Flicek P."/>
            <person name="Chen Y."/>
            <person name="Webber C."/>
            <person name="Hardison R."/>
            <person name="Nelson J."/>
            <person name="Hallsworth-Pepin K."/>
            <person name="Delehaunty K."/>
            <person name="Markovic C."/>
            <person name="Minx P."/>
            <person name="Feng Y."/>
            <person name="Kremitzki C."/>
            <person name="Mitreva M."/>
            <person name="Glasscock J."/>
            <person name="Wylie T."/>
            <person name="Wohldmann P."/>
            <person name="Thiru P."/>
            <person name="Nhan M.N."/>
            <person name="Pohl C.S."/>
            <person name="Smith S.M."/>
            <person name="Hou S."/>
            <person name="Nefedov M."/>
            <person name="de Jong P.J."/>
            <person name="Renfree M.B."/>
            <person name="Mardis E.R."/>
            <person name="Wilson R.K."/>
        </authorList>
    </citation>
    <scope>NUCLEOTIDE SEQUENCE [LARGE SCALE GENOMIC DNA]</scope>
    <source>
        <strain evidence="21 22">Glennie</strain>
    </source>
</reference>
<dbReference type="SUPFAM" id="SSF54373">
    <property type="entry name" value="FAD-linked reductases, C-terminal domain"/>
    <property type="match status" value="1"/>
</dbReference>
<evidence type="ECO:0000313" key="21">
    <source>
        <dbReference type="Ensembl" id="ENSOANP00000047605.1"/>
    </source>
</evidence>
<comment type="catalytic activity">
    <reaction evidence="10">
        <text>(6S)-5,6,7,8-tetrahydrofolyl-(gamma-L-Glu)(n) + N,N-dimethylglycine + oxidized [electron-transfer flavoprotein] + H(+) = (6R)-5,10-methylenetetrahydrofolyl-(gamma-L-Glu)(n) + sarcosine + reduced [electron-transfer flavoprotein]</text>
        <dbReference type="Rhea" id="RHEA:52856"/>
        <dbReference type="Rhea" id="RHEA-COMP:10685"/>
        <dbReference type="Rhea" id="RHEA-COMP:10686"/>
        <dbReference type="Rhea" id="RHEA-COMP:13257"/>
        <dbReference type="Rhea" id="RHEA-COMP:14738"/>
        <dbReference type="ChEBI" id="CHEBI:15378"/>
        <dbReference type="ChEBI" id="CHEBI:57433"/>
        <dbReference type="ChEBI" id="CHEBI:57692"/>
        <dbReference type="ChEBI" id="CHEBI:58251"/>
        <dbReference type="ChEBI" id="CHEBI:58307"/>
        <dbReference type="ChEBI" id="CHEBI:136572"/>
        <dbReference type="ChEBI" id="CHEBI:141005"/>
        <dbReference type="EC" id="1.5.8.4"/>
    </reaction>
</comment>
<dbReference type="EC" id="1.5.8.4" evidence="13"/>
<dbReference type="Gene3D" id="2.40.30.110">
    <property type="entry name" value="Aminomethyltransferase beta-barrel domains"/>
    <property type="match status" value="1"/>
</dbReference>
<evidence type="ECO:0000256" key="7">
    <source>
        <dbReference type="ARBA" id="ARBA00022990"/>
    </source>
</evidence>
<evidence type="ECO:0000256" key="12">
    <source>
        <dbReference type="ARBA" id="ARBA00060516"/>
    </source>
</evidence>
<evidence type="ECO:0000259" key="17">
    <source>
        <dbReference type="Pfam" id="PF01266"/>
    </source>
</evidence>
<dbReference type="Pfam" id="PF01266">
    <property type="entry name" value="DAO"/>
    <property type="match status" value="1"/>
</dbReference>
<evidence type="ECO:0000256" key="13">
    <source>
        <dbReference type="ARBA" id="ARBA00066704"/>
    </source>
</evidence>